<feature type="domain" description="C2" evidence="3">
    <location>
        <begin position="1"/>
        <end position="105"/>
    </location>
</feature>
<dbReference type="InterPro" id="IPR035892">
    <property type="entry name" value="C2_domain_sf"/>
</dbReference>
<dbReference type="Proteomes" id="UP001281761">
    <property type="component" value="Unassembled WGS sequence"/>
</dbReference>
<sequence length="370" mass="42466">MKSKSHHKGDILYVTVHNVSNLEPLFLLRPYVKLAIGRATISTSVEYGRNPVFYQRFALERDPWENTLHVEVWDSGILLKNRFLGSLDVIIAEFFDVERKLILPIIPQEGTGQASIEISIFLCPPGFADVEKIDNRFSSEKDTIITPAQPLYAPDTSLTPALPYYCRMDFPQPDQIIRDPLIAVYFLLSKRTEVKEEEKAHSLELRTQVQSLLAQINEKEDQKRSETNSEKKSRIEAELVQLEEDLNYTMVQLQVMADASMFGLKETEEEALEEVTLRTKEETERFNHFLNIQQNRNKNKGKVKQPKTKKNQAKPKQEDDDQAELLEHPQSPSLHDTQQGVSPNMDSEELLSKGESPLGEDKPFPRHEPP</sequence>
<feature type="compositionally biased region" description="Basic residues" evidence="2">
    <location>
        <begin position="297"/>
        <end position="313"/>
    </location>
</feature>
<evidence type="ECO:0000313" key="5">
    <source>
        <dbReference type="Proteomes" id="UP001281761"/>
    </source>
</evidence>
<evidence type="ECO:0000259" key="3">
    <source>
        <dbReference type="PROSITE" id="PS50004"/>
    </source>
</evidence>
<comment type="caution">
    <text evidence="4">The sequence shown here is derived from an EMBL/GenBank/DDBJ whole genome shotgun (WGS) entry which is preliminary data.</text>
</comment>
<dbReference type="EMBL" id="JARBJD010000155">
    <property type="protein sequence ID" value="KAK2949484.1"/>
    <property type="molecule type" value="Genomic_DNA"/>
</dbReference>
<dbReference type="InterPro" id="IPR000008">
    <property type="entry name" value="C2_dom"/>
</dbReference>
<feature type="compositionally biased region" description="Basic and acidic residues" evidence="2">
    <location>
        <begin position="359"/>
        <end position="370"/>
    </location>
</feature>
<reference evidence="4 5" key="1">
    <citation type="journal article" date="2022" name="bioRxiv">
        <title>Genomics of Preaxostyla Flagellates Illuminates Evolutionary Transitions and the Path Towards Mitochondrial Loss.</title>
        <authorList>
            <person name="Novak L.V.F."/>
            <person name="Treitli S.C."/>
            <person name="Pyrih J."/>
            <person name="Halakuc P."/>
            <person name="Pipaliya S.V."/>
            <person name="Vacek V."/>
            <person name="Brzon O."/>
            <person name="Soukal P."/>
            <person name="Eme L."/>
            <person name="Dacks J.B."/>
            <person name="Karnkowska A."/>
            <person name="Elias M."/>
            <person name="Hampl V."/>
        </authorList>
    </citation>
    <scope>NUCLEOTIDE SEQUENCE [LARGE SCALE GENOMIC DNA]</scope>
    <source>
        <strain evidence="4">NAU3</strain>
        <tissue evidence="4">Gut</tissue>
    </source>
</reference>
<gene>
    <name evidence="4" type="ORF">BLNAU_15572</name>
</gene>
<keyword evidence="5" id="KW-1185">Reference proteome</keyword>
<organism evidence="4 5">
    <name type="scientific">Blattamonas nauphoetae</name>
    <dbReference type="NCBI Taxonomy" id="2049346"/>
    <lineage>
        <taxon>Eukaryota</taxon>
        <taxon>Metamonada</taxon>
        <taxon>Preaxostyla</taxon>
        <taxon>Oxymonadida</taxon>
        <taxon>Blattamonas</taxon>
    </lineage>
</organism>
<dbReference type="Gene3D" id="2.60.40.150">
    <property type="entry name" value="C2 domain"/>
    <property type="match status" value="1"/>
</dbReference>
<accession>A0ABQ9XDL8</accession>
<name>A0ABQ9XDL8_9EUKA</name>
<feature type="compositionally biased region" description="Polar residues" evidence="2">
    <location>
        <begin position="330"/>
        <end position="345"/>
    </location>
</feature>
<dbReference type="SMART" id="SM00239">
    <property type="entry name" value="C2"/>
    <property type="match status" value="1"/>
</dbReference>
<protein>
    <recommendedName>
        <fullName evidence="3">C2 domain-containing protein</fullName>
    </recommendedName>
</protein>
<dbReference type="SUPFAM" id="SSF49562">
    <property type="entry name" value="C2 domain (Calcium/lipid-binding domain, CaLB)"/>
    <property type="match status" value="1"/>
</dbReference>
<dbReference type="PROSITE" id="PS50004">
    <property type="entry name" value="C2"/>
    <property type="match status" value="1"/>
</dbReference>
<evidence type="ECO:0000256" key="2">
    <source>
        <dbReference type="SAM" id="MobiDB-lite"/>
    </source>
</evidence>
<dbReference type="Pfam" id="PF00168">
    <property type="entry name" value="C2"/>
    <property type="match status" value="1"/>
</dbReference>
<evidence type="ECO:0000313" key="4">
    <source>
        <dbReference type="EMBL" id="KAK2949484.1"/>
    </source>
</evidence>
<evidence type="ECO:0000256" key="1">
    <source>
        <dbReference type="SAM" id="Coils"/>
    </source>
</evidence>
<proteinExistence type="predicted"/>
<keyword evidence="1" id="KW-0175">Coiled coil</keyword>
<feature type="region of interest" description="Disordered" evidence="2">
    <location>
        <begin position="289"/>
        <end position="370"/>
    </location>
</feature>
<feature type="coiled-coil region" evidence="1">
    <location>
        <begin position="202"/>
        <end position="245"/>
    </location>
</feature>
<dbReference type="CDD" id="cd00030">
    <property type="entry name" value="C2"/>
    <property type="match status" value="1"/>
</dbReference>